<sequence>MKLFRTDGGFYKFMMQLMELLELNFLWIVCSLPVVTIGASTAAACAVTMKMAKNEESYIGRQFLKEFKNNLKQGTIIWILMMLVGYAFYLDTQILKVSGNPSYLTIFMTFALGMLFIICFGYAFALIARYQNSIKNTILNSIKITFHHLGRTIAMLFSLALIYIILSFNAVMLIFMILIGPGCMLYTYGFFCREIFEKIEKSQE</sequence>
<feature type="transmembrane region" description="Helical" evidence="1">
    <location>
        <begin position="102"/>
        <end position="128"/>
    </location>
</feature>
<keyword evidence="1" id="KW-0812">Transmembrane</keyword>
<dbReference type="Proteomes" id="UP000199800">
    <property type="component" value="Unassembled WGS sequence"/>
</dbReference>
<reference evidence="2 3" key="1">
    <citation type="submission" date="2016-10" db="EMBL/GenBank/DDBJ databases">
        <authorList>
            <person name="de Groot N.N."/>
        </authorList>
    </citation>
    <scope>NUCLEOTIDE SEQUENCE [LARGE SCALE GENOMIC DNA]</scope>
    <source>
        <strain evidence="2 3">DSM 1801</strain>
    </source>
</reference>
<dbReference type="STRING" id="29364.SAMN04487772_1239"/>
<feature type="transmembrane region" description="Helical" evidence="1">
    <location>
        <begin position="149"/>
        <end position="166"/>
    </location>
</feature>
<evidence type="ECO:0000256" key="1">
    <source>
        <dbReference type="SAM" id="Phobius"/>
    </source>
</evidence>
<keyword evidence="1" id="KW-1133">Transmembrane helix</keyword>
<accession>A0A1I0EPF6</accession>
<protein>
    <submittedName>
        <fullName evidence="2">Uncharacterized membrane protein YesL</fullName>
    </submittedName>
</protein>
<keyword evidence="1" id="KW-0472">Membrane</keyword>
<feature type="transmembrane region" description="Helical" evidence="1">
    <location>
        <begin position="70"/>
        <end position="90"/>
    </location>
</feature>
<organism evidence="2 3">
    <name type="scientific">[Clostridium] polysaccharolyticum</name>
    <dbReference type="NCBI Taxonomy" id="29364"/>
    <lineage>
        <taxon>Bacteria</taxon>
        <taxon>Bacillati</taxon>
        <taxon>Bacillota</taxon>
        <taxon>Clostridia</taxon>
        <taxon>Lachnospirales</taxon>
        <taxon>Lachnospiraceae</taxon>
    </lineage>
</organism>
<feature type="transmembrane region" description="Helical" evidence="1">
    <location>
        <begin position="25"/>
        <end position="49"/>
    </location>
</feature>
<dbReference type="RefSeq" id="WP_177180778.1">
    <property type="nucleotide sequence ID" value="NZ_FOHN01000023.1"/>
</dbReference>
<evidence type="ECO:0000313" key="2">
    <source>
        <dbReference type="EMBL" id="SET46629.1"/>
    </source>
</evidence>
<proteinExistence type="predicted"/>
<gene>
    <name evidence="2" type="ORF">SAMN04487772_1239</name>
</gene>
<dbReference type="AlphaFoldDB" id="A0A1I0EPF6"/>
<dbReference type="EMBL" id="FOHN01000023">
    <property type="protein sequence ID" value="SET46629.1"/>
    <property type="molecule type" value="Genomic_DNA"/>
</dbReference>
<name>A0A1I0EPF6_9FIRM</name>
<feature type="transmembrane region" description="Helical" evidence="1">
    <location>
        <begin position="172"/>
        <end position="191"/>
    </location>
</feature>
<keyword evidence="3" id="KW-1185">Reference proteome</keyword>
<dbReference type="InterPro" id="IPR006938">
    <property type="entry name" value="DUF624"/>
</dbReference>
<dbReference type="Pfam" id="PF04854">
    <property type="entry name" value="DUF624"/>
    <property type="match status" value="1"/>
</dbReference>
<evidence type="ECO:0000313" key="3">
    <source>
        <dbReference type="Proteomes" id="UP000199800"/>
    </source>
</evidence>